<feature type="region of interest" description="Disordered" evidence="1">
    <location>
        <begin position="25"/>
        <end position="69"/>
    </location>
</feature>
<comment type="caution">
    <text evidence="2">The sequence shown here is derived from an EMBL/GenBank/DDBJ whole genome shotgun (WGS) entry which is preliminary data.</text>
</comment>
<gene>
    <name evidence="2" type="ORF">GW587_27915</name>
</gene>
<keyword evidence="3" id="KW-1185">Reference proteome</keyword>
<reference evidence="3" key="1">
    <citation type="submission" date="2023-07" db="EMBL/GenBank/DDBJ databases">
        <title>Duganella aceri sp. nov., isolated from tree sap.</title>
        <authorList>
            <person name="Kim I.S."/>
        </authorList>
    </citation>
    <scope>NUCLEOTIDE SEQUENCE [LARGE SCALE GENOMIC DNA]</scope>
    <source>
        <strain evidence="3">SAP-35</strain>
    </source>
</reference>
<protein>
    <recommendedName>
        <fullName evidence="4">Lipoprotein</fullName>
    </recommendedName>
</protein>
<evidence type="ECO:0000256" key="1">
    <source>
        <dbReference type="SAM" id="MobiDB-lite"/>
    </source>
</evidence>
<evidence type="ECO:0000313" key="3">
    <source>
        <dbReference type="Proteomes" id="UP000666369"/>
    </source>
</evidence>
<dbReference type="EMBL" id="JAADJT010000017">
    <property type="protein sequence ID" value="NGZ88074.1"/>
    <property type="molecule type" value="Genomic_DNA"/>
</dbReference>
<organism evidence="2 3">
    <name type="scientific">Duganella aceris</name>
    <dbReference type="NCBI Taxonomy" id="2703883"/>
    <lineage>
        <taxon>Bacteria</taxon>
        <taxon>Pseudomonadati</taxon>
        <taxon>Pseudomonadota</taxon>
        <taxon>Betaproteobacteria</taxon>
        <taxon>Burkholderiales</taxon>
        <taxon>Oxalobacteraceae</taxon>
        <taxon>Telluria group</taxon>
        <taxon>Duganella</taxon>
    </lineage>
</organism>
<evidence type="ECO:0008006" key="4">
    <source>
        <dbReference type="Google" id="ProtNLM"/>
    </source>
</evidence>
<name>A0ABX0FTQ0_9BURK</name>
<feature type="compositionally biased region" description="Low complexity" evidence="1">
    <location>
        <begin position="31"/>
        <end position="50"/>
    </location>
</feature>
<dbReference type="Proteomes" id="UP000666369">
    <property type="component" value="Unassembled WGS sequence"/>
</dbReference>
<sequence length="139" mass="13991">MNTNKHWAAALCVVALAGCAKDWMGGDKSSDSSPGSSAGASTSSTMSPAASSPPPTSGGSEQASAGVVQAIDQLQRQDVGVGVVGAAAVGGGTGMPTDKVYRVTIRTDDGANQMVVVDSMPSYKVGDRVRYMNGTVMAY</sequence>
<accession>A0ABX0FTQ0</accession>
<dbReference type="RefSeq" id="WP_166108195.1">
    <property type="nucleotide sequence ID" value="NZ_JAADJT010000017.1"/>
</dbReference>
<proteinExistence type="predicted"/>
<dbReference type="PROSITE" id="PS51257">
    <property type="entry name" value="PROKAR_LIPOPROTEIN"/>
    <property type="match status" value="1"/>
</dbReference>
<evidence type="ECO:0000313" key="2">
    <source>
        <dbReference type="EMBL" id="NGZ88074.1"/>
    </source>
</evidence>